<organism evidence="1 2">
    <name type="scientific">Dubosiella muris</name>
    <dbReference type="NCBI Taxonomy" id="3038133"/>
    <lineage>
        <taxon>Bacteria</taxon>
        <taxon>Bacillati</taxon>
        <taxon>Bacillota</taxon>
        <taxon>Erysipelotrichia</taxon>
        <taxon>Erysipelotrichales</taxon>
        <taxon>Erysipelotrichaceae</taxon>
        <taxon>Dubosiella</taxon>
    </lineage>
</organism>
<proteinExistence type="predicted"/>
<evidence type="ECO:0000313" key="1">
    <source>
        <dbReference type="EMBL" id="TGY66356.1"/>
    </source>
</evidence>
<reference evidence="1" key="1">
    <citation type="submission" date="2019-04" db="EMBL/GenBank/DDBJ databases">
        <title>Microbes associate with the intestines of laboratory mice.</title>
        <authorList>
            <person name="Navarre W."/>
            <person name="Wong E."/>
            <person name="Huang K."/>
            <person name="Tropini C."/>
            <person name="Ng K."/>
            <person name="Yu B."/>
        </authorList>
    </citation>
    <scope>NUCLEOTIDE SEQUENCE</scope>
    <source>
        <strain evidence="1">NM09_H32</strain>
    </source>
</reference>
<keyword evidence="2" id="KW-1185">Reference proteome</keyword>
<dbReference type="EMBL" id="SRYG01000007">
    <property type="protein sequence ID" value="TGY66356.1"/>
    <property type="molecule type" value="Genomic_DNA"/>
</dbReference>
<accession>A0AC61R8L4</accession>
<comment type="caution">
    <text evidence="1">The sequence shown here is derived from an EMBL/GenBank/DDBJ whole genome shotgun (WGS) entry which is preliminary data.</text>
</comment>
<gene>
    <name evidence="1" type="ORF">E5336_04660</name>
</gene>
<sequence length="292" mass="33442">MFLIQKVEELVVTYDDGRKNIGEFILKNMDTIHTYSIQEIATHTYTSKASIVRFAKTLGYEGWKDLKKDLIREGQVEKEMADVDFNYPFQKGDTTSDIATKIASLQIKTIEDTRDHLDLDQVVRCTNLIVRARRVMIFGISPNTGVAELFRRKMLSIGKVVEISNSREMGMQAMRLDQHDVAIIVSYSGNNASVEPLNIVPYLRENNVPLIGITSGGDNLLRQSTDTILTMCSRERLYTKVANFSTEESLNYVFNVLFASVFERQYEKNDAYRQRSARQLEQGRLKNTDLKE</sequence>
<name>A0AC61R8L4_9FIRM</name>
<protein>
    <submittedName>
        <fullName evidence="1">MurR/RpiR family transcriptional regulator</fullName>
    </submittedName>
</protein>
<dbReference type="Proteomes" id="UP000308836">
    <property type="component" value="Unassembled WGS sequence"/>
</dbReference>
<evidence type="ECO:0000313" key="2">
    <source>
        <dbReference type="Proteomes" id="UP000308836"/>
    </source>
</evidence>